<keyword evidence="18" id="KW-1185">Reference proteome</keyword>
<gene>
    <name evidence="17" type="ORF">SAMN05444380_10891</name>
</gene>
<keyword evidence="5 17" id="KW-0808">Transferase</keyword>
<dbReference type="InterPro" id="IPR007197">
    <property type="entry name" value="rSAM"/>
</dbReference>
<dbReference type="SMART" id="SM00729">
    <property type="entry name" value="Elp3"/>
    <property type="match status" value="1"/>
</dbReference>
<evidence type="ECO:0000256" key="10">
    <source>
        <dbReference type="ARBA" id="ARBA00033765"/>
    </source>
</evidence>
<dbReference type="Gene3D" id="3.80.30.20">
    <property type="entry name" value="tm_1862 like domain"/>
    <property type="match status" value="1"/>
</dbReference>
<dbReference type="InterPro" id="IPR038135">
    <property type="entry name" value="Methylthiotransferase_N_sf"/>
</dbReference>
<dbReference type="SUPFAM" id="SSF102114">
    <property type="entry name" value="Radical SAM enzymes"/>
    <property type="match status" value="1"/>
</dbReference>
<evidence type="ECO:0000256" key="7">
    <source>
        <dbReference type="ARBA" id="ARBA00022723"/>
    </source>
</evidence>
<dbReference type="CDD" id="cd01335">
    <property type="entry name" value="Radical_SAM"/>
    <property type="match status" value="1"/>
</dbReference>
<evidence type="ECO:0000256" key="2">
    <source>
        <dbReference type="ARBA" id="ARBA00003234"/>
    </source>
</evidence>
<keyword evidence="3" id="KW-0004">4Fe-4S</keyword>
<evidence type="ECO:0000256" key="8">
    <source>
        <dbReference type="ARBA" id="ARBA00023004"/>
    </source>
</evidence>
<evidence type="ECO:0000256" key="12">
    <source>
        <dbReference type="ARBA" id="ARBA00080698"/>
    </source>
</evidence>
<evidence type="ECO:0000259" key="16">
    <source>
        <dbReference type="PROSITE" id="PS51918"/>
    </source>
</evidence>
<dbReference type="InterPro" id="IPR005839">
    <property type="entry name" value="Methylthiotransferase"/>
</dbReference>
<dbReference type="eggNOG" id="COG0621">
    <property type="taxonomic scope" value="Bacteria"/>
</dbReference>
<dbReference type="Gene3D" id="3.40.50.12160">
    <property type="entry name" value="Methylthiotransferase, N-terminal domain"/>
    <property type="match status" value="1"/>
</dbReference>
<name>A0A1I1YRQ2_9BACT</name>
<dbReference type="InterPro" id="IPR002792">
    <property type="entry name" value="TRAM_dom"/>
</dbReference>
<reference evidence="17 18" key="1">
    <citation type="submission" date="2016-10" db="EMBL/GenBank/DDBJ databases">
        <authorList>
            <person name="de Groot N.N."/>
        </authorList>
    </citation>
    <scope>NUCLEOTIDE SEQUENCE [LARGE SCALE GENOMIC DNA]</scope>
    <source>
        <strain evidence="17 18">DSM 19012</strain>
    </source>
</reference>
<evidence type="ECO:0000256" key="1">
    <source>
        <dbReference type="ARBA" id="ARBA00001966"/>
    </source>
</evidence>
<evidence type="ECO:0000256" key="9">
    <source>
        <dbReference type="ARBA" id="ARBA00023014"/>
    </source>
</evidence>
<protein>
    <recommendedName>
        <fullName evidence="11">tRNA-2-methylthio-N(6)-dimethylallyladenosine synthase</fullName>
        <ecNumber evidence="10">2.8.4.3</ecNumber>
    </recommendedName>
    <alternativeName>
        <fullName evidence="13">(Dimethylallyl)adenosine tRNA methylthiotransferase MiaB</fullName>
    </alternativeName>
    <alternativeName>
        <fullName evidence="12">tRNA-i(6)A37 methylthiotransferase</fullName>
    </alternativeName>
</protein>
<organism evidence="17 18">
    <name type="scientific">Thermophagus xiamenensis</name>
    <dbReference type="NCBI Taxonomy" id="385682"/>
    <lineage>
        <taxon>Bacteria</taxon>
        <taxon>Pseudomonadati</taxon>
        <taxon>Bacteroidota</taxon>
        <taxon>Bacteroidia</taxon>
        <taxon>Marinilabiliales</taxon>
        <taxon>Marinilabiliaceae</taxon>
        <taxon>Thermophagus</taxon>
    </lineage>
</organism>
<dbReference type="FunFam" id="3.80.30.20:FF:000001">
    <property type="entry name" value="tRNA-2-methylthio-N(6)-dimethylallyladenosine synthase 2"/>
    <property type="match status" value="1"/>
</dbReference>
<dbReference type="Pfam" id="PF04055">
    <property type="entry name" value="Radical_SAM"/>
    <property type="match status" value="1"/>
</dbReference>
<evidence type="ECO:0000256" key="6">
    <source>
        <dbReference type="ARBA" id="ARBA00022691"/>
    </source>
</evidence>
<dbReference type="PANTHER" id="PTHR43020">
    <property type="entry name" value="CDK5 REGULATORY SUBUNIT-ASSOCIATED PROTEIN 1"/>
    <property type="match status" value="1"/>
</dbReference>
<dbReference type="Proteomes" id="UP000181976">
    <property type="component" value="Unassembled WGS sequence"/>
</dbReference>
<feature type="domain" description="TRAM" evidence="14">
    <location>
        <begin position="380"/>
        <end position="443"/>
    </location>
</feature>
<dbReference type="SFLD" id="SFLDG01082">
    <property type="entry name" value="B12-binding_domain_containing"/>
    <property type="match status" value="1"/>
</dbReference>
<evidence type="ECO:0000256" key="4">
    <source>
        <dbReference type="ARBA" id="ARBA00022490"/>
    </source>
</evidence>
<dbReference type="PANTHER" id="PTHR43020:SF2">
    <property type="entry name" value="MITOCHONDRIAL TRNA METHYLTHIOTRANSFERASE CDK5RAP1"/>
    <property type="match status" value="1"/>
</dbReference>
<evidence type="ECO:0000313" key="17">
    <source>
        <dbReference type="EMBL" id="SFE22002.1"/>
    </source>
</evidence>
<dbReference type="InterPro" id="IPR058240">
    <property type="entry name" value="rSAM_sf"/>
</dbReference>
<evidence type="ECO:0000256" key="11">
    <source>
        <dbReference type="ARBA" id="ARBA00068570"/>
    </source>
</evidence>
<dbReference type="FunFam" id="3.40.50.12160:FF:000003">
    <property type="entry name" value="CDK5 regulatory subunit-associated protein 1"/>
    <property type="match status" value="1"/>
</dbReference>
<comment type="function">
    <text evidence="2">Catalyzes the methylthiolation of N6-(dimethylallyl)adenosine (i(6)A), leading to the formation of 2-methylthio-N6-(dimethylallyl)adenosine (ms(2)i(6)A) at position 37 in tRNAs that read codons beginning with uridine.</text>
</comment>
<dbReference type="EC" id="2.8.4.3" evidence="10"/>
<dbReference type="SFLD" id="SFLDG01061">
    <property type="entry name" value="methylthiotransferase"/>
    <property type="match status" value="1"/>
</dbReference>
<dbReference type="GO" id="GO:0051539">
    <property type="term" value="F:4 iron, 4 sulfur cluster binding"/>
    <property type="evidence" value="ECO:0007669"/>
    <property type="project" value="UniProtKB-KW"/>
</dbReference>
<dbReference type="GO" id="GO:0035597">
    <property type="term" value="F:tRNA-2-methylthio-N(6)-dimethylallyladenosine(37) synthase activity"/>
    <property type="evidence" value="ECO:0007669"/>
    <property type="project" value="UniProtKB-EC"/>
</dbReference>
<dbReference type="InterPro" id="IPR023404">
    <property type="entry name" value="rSAM_horseshoe"/>
</dbReference>
<dbReference type="AlphaFoldDB" id="A0A1I1YRQ2"/>
<evidence type="ECO:0000259" key="14">
    <source>
        <dbReference type="PROSITE" id="PS50926"/>
    </source>
</evidence>
<proteinExistence type="predicted"/>
<dbReference type="OrthoDB" id="9805215at2"/>
<dbReference type="InterPro" id="IPR020612">
    <property type="entry name" value="Methylthiotransferase_CS"/>
</dbReference>
<dbReference type="InterPro" id="IPR013848">
    <property type="entry name" value="Methylthiotransferase_N"/>
</dbReference>
<keyword evidence="7" id="KW-0479">Metal-binding</keyword>
<dbReference type="NCBIfam" id="TIGR00089">
    <property type="entry name" value="MiaB/RimO family radical SAM methylthiotransferase"/>
    <property type="match status" value="1"/>
</dbReference>
<dbReference type="SFLD" id="SFLDS00029">
    <property type="entry name" value="Radical_SAM"/>
    <property type="match status" value="1"/>
</dbReference>
<dbReference type="PROSITE" id="PS51918">
    <property type="entry name" value="RADICAL_SAM"/>
    <property type="match status" value="1"/>
</dbReference>
<dbReference type="RefSeq" id="WP_044138541.1">
    <property type="nucleotide sequence ID" value="NZ_AFSL01000026.1"/>
</dbReference>
<dbReference type="InterPro" id="IPR006638">
    <property type="entry name" value="Elp3/MiaA/NifB-like_rSAM"/>
</dbReference>
<dbReference type="GO" id="GO:0046872">
    <property type="term" value="F:metal ion binding"/>
    <property type="evidence" value="ECO:0007669"/>
    <property type="project" value="UniProtKB-KW"/>
</dbReference>
<feature type="domain" description="Radical SAM core" evidence="16">
    <location>
        <begin position="142"/>
        <end position="377"/>
    </location>
</feature>
<dbReference type="GO" id="GO:0005829">
    <property type="term" value="C:cytosol"/>
    <property type="evidence" value="ECO:0007669"/>
    <property type="project" value="TreeGrafter"/>
</dbReference>
<dbReference type="InParanoid" id="A0A1I1YRQ2"/>
<feature type="domain" description="MTTase N-terminal" evidence="15">
    <location>
        <begin position="1"/>
        <end position="113"/>
    </location>
</feature>
<dbReference type="STRING" id="385682.SAMN05444380_10891"/>
<dbReference type="PROSITE" id="PS51449">
    <property type="entry name" value="MTTASE_N"/>
    <property type="match status" value="1"/>
</dbReference>
<evidence type="ECO:0000313" key="18">
    <source>
        <dbReference type="Proteomes" id="UP000181976"/>
    </source>
</evidence>
<evidence type="ECO:0000256" key="3">
    <source>
        <dbReference type="ARBA" id="ARBA00022485"/>
    </source>
</evidence>
<comment type="cofactor">
    <cofactor evidence="1">
        <name>[4Fe-4S] cluster</name>
        <dbReference type="ChEBI" id="CHEBI:49883"/>
    </cofactor>
</comment>
<keyword evidence="4" id="KW-0963">Cytoplasm</keyword>
<sequence>MKYHLITLGCQMNIADSERVSAVLESMGYERTEKEEEANLLGILACSVRQKPIDKVYNQIAKWNRWKNHRNLITFISGCILPADKEKFLKLFDIIFPMSELSQLPDMIRNYGVVNEASLRTPEPLMPKNKNILGLWGIKPKYHSSFEAFVPIQNGCDKFCTFCAVPYTRGREVSRPSEEILEEVSQLINKGYKSITLLGQNVNSYGLDKKGAEKSFAQLLREIGELGNRSGKEFWVYFTSPHPHDMTREVIEVIAQYDCLAKQIHLPMQSGDEKILIKMNRRHTMEKYRQIVNDIRELLPQATLFTDIIVGFTGEGEKEFQNTLAAVEEFRFNMAYIAMYSPRPGAASYRWNDDVPLEVKKERHHRLSEAMKKHTRRYNESLVGKTLRVLVTGQDRKTGFSNGLTEGKITVRLDRYVPELLGQMVDVQITSAADMSLSGELKENPVETDYHPAT</sequence>
<dbReference type="Pfam" id="PF00919">
    <property type="entry name" value="UPF0004"/>
    <property type="match status" value="1"/>
</dbReference>
<dbReference type="PROSITE" id="PS01278">
    <property type="entry name" value="MTTASE_RADICAL"/>
    <property type="match status" value="1"/>
</dbReference>
<dbReference type="NCBIfam" id="TIGR01574">
    <property type="entry name" value="miaB-methiolase"/>
    <property type="match status" value="1"/>
</dbReference>
<keyword evidence="9" id="KW-0411">Iron-sulfur</keyword>
<keyword evidence="8" id="KW-0408">Iron</keyword>
<dbReference type="Pfam" id="PF01938">
    <property type="entry name" value="TRAM"/>
    <property type="match status" value="1"/>
</dbReference>
<dbReference type="EMBL" id="FONA01000008">
    <property type="protein sequence ID" value="SFE22002.1"/>
    <property type="molecule type" value="Genomic_DNA"/>
</dbReference>
<evidence type="ECO:0000256" key="13">
    <source>
        <dbReference type="ARBA" id="ARBA00081141"/>
    </source>
</evidence>
<evidence type="ECO:0000256" key="5">
    <source>
        <dbReference type="ARBA" id="ARBA00022679"/>
    </source>
</evidence>
<accession>A0A1I1YRQ2</accession>
<keyword evidence="6" id="KW-0949">S-adenosyl-L-methionine</keyword>
<evidence type="ECO:0000259" key="15">
    <source>
        <dbReference type="PROSITE" id="PS51449"/>
    </source>
</evidence>
<dbReference type="PROSITE" id="PS50926">
    <property type="entry name" value="TRAM"/>
    <property type="match status" value="1"/>
</dbReference>